<dbReference type="InterPro" id="IPR015422">
    <property type="entry name" value="PyrdxlP-dep_Trfase_small"/>
</dbReference>
<feature type="domain" description="Aminotransferase class I/classII large" evidence="2">
    <location>
        <begin position="86"/>
        <end position="449"/>
    </location>
</feature>
<dbReference type="InterPro" id="IPR004839">
    <property type="entry name" value="Aminotransferase_I/II_large"/>
</dbReference>
<reference evidence="3" key="1">
    <citation type="submission" date="2022-07" db="EMBL/GenBank/DDBJ databases">
        <title>Phylogenomic reconstructions and comparative analyses of Kickxellomycotina fungi.</title>
        <authorList>
            <person name="Reynolds N.K."/>
            <person name="Stajich J.E."/>
            <person name="Barry K."/>
            <person name="Grigoriev I.V."/>
            <person name="Crous P."/>
            <person name="Smith M.E."/>
        </authorList>
    </citation>
    <scope>NUCLEOTIDE SEQUENCE</scope>
    <source>
        <strain evidence="3">NBRC 100468</strain>
    </source>
</reference>
<dbReference type="InterPro" id="IPR050478">
    <property type="entry name" value="Ethylene_sulfur-biosynth"/>
</dbReference>
<dbReference type="OrthoDB" id="7042322at2759"/>
<keyword evidence="4" id="KW-1185">Reference proteome</keyword>
<dbReference type="PANTHER" id="PTHR43795">
    <property type="entry name" value="BIFUNCTIONAL ASPARTATE AMINOTRANSFERASE AND GLUTAMATE/ASPARTATE-PREPHENATE AMINOTRANSFERASE-RELATED"/>
    <property type="match status" value="1"/>
</dbReference>
<dbReference type="InterPro" id="IPR015424">
    <property type="entry name" value="PyrdxlP-dep_Trfase"/>
</dbReference>
<evidence type="ECO:0000256" key="1">
    <source>
        <dbReference type="ARBA" id="ARBA00022898"/>
    </source>
</evidence>
<dbReference type="Gene3D" id="3.40.640.10">
    <property type="entry name" value="Type I PLP-dependent aspartate aminotransferase-like (Major domain)"/>
    <property type="match status" value="1"/>
</dbReference>
<dbReference type="GO" id="GO:0030170">
    <property type="term" value="F:pyridoxal phosphate binding"/>
    <property type="evidence" value="ECO:0007669"/>
    <property type="project" value="InterPro"/>
</dbReference>
<evidence type="ECO:0000259" key="2">
    <source>
        <dbReference type="Pfam" id="PF00155"/>
    </source>
</evidence>
<dbReference type="GO" id="GO:0008483">
    <property type="term" value="F:transaminase activity"/>
    <property type="evidence" value="ECO:0007669"/>
    <property type="project" value="TreeGrafter"/>
</dbReference>
<dbReference type="PRINTS" id="PR00753">
    <property type="entry name" value="ACCSYNTHASE"/>
</dbReference>
<dbReference type="CDD" id="cd00609">
    <property type="entry name" value="AAT_like"/>
    <property type="match status" value="1"/>
</dbReference>
<dbReference type="EMBL" id="JANBPU010000026">
    <property type="protein sequence ID" value="KAJ1919472.1"/>
    <property type="molecule type" value="Genomic_DNA"/>
</dbReference>
<dbReference type="SUPFAM" id="SSF53383">
    <property type="entry name" value="PLP-dependent transferases"/>
    <property type="match status" value="1"/>
</dbReference>
<dbReference type="GO" id="GO:0006520">
    <property type="term" value="P:amino acid metabolic process"/>
    <property type="evidence" value="ECO:0007669"/>
    <property type="project" value="TreeGrafter"/>
</dbReference>
<dbReference type="Proteomes" id="UP001150538">
    <property type="component" value="Unassembled WGS sequence"/>
</dbReference>
<gene>
    <name evidence="3" type="ORF">H4219_001942</name>
</gene>
<organism evidence="3 4">
    <name type="scientific">Mycoemilia scoparia</name>
    <dbReference type="NCBI Taxonomy" id="417184"/>
    <lineage>
        <taxon>Eukaryota</taxon>
        <taxon>Fungi</taxon>
        <taxon>Fungi incertae sedis</taxon>
        <taxon>Zoopagomycota</taxon>
        <taxon>Kickxellomycotina</taxon>
        <taxon>Kickxellomycetes</taxon>
        <taxon>Kickxellales</taxon>
        <taxon>Kickxellaceae</taxon>
        <taxon>Mycoemilia</taxon>
    </lineage>
</organism>
<comment type="caution">
    <text evidence="3">The sequence shown here is derived from an EMBL/GenBank/DDBJ whole genome shotgun (WGS) entry which is preliminary data.</text>
</comment>
<name>A0A9W8DR82_9FUNG</name>
<sequence length="459" mass="51580">METAIENQRLLKALSKYAQENLSGPNKMMEVLVALASDQYDKVNNPQGIVNAGVATNKLVTKLVTDKLSSITSVEEVDLDYSIPFGTTQLRAAIANNVINSYFKPRNPVSPDDIVVLNGCTAIVDAFAFSTCDPGDAVLISSPYYMAFDVDVHTRARAKAVPVPVPFEEFGDPAQAKYYQQTIDQLAKQGVRARCMIICNPSNPTGRQSLLELASRNDMFVLFDEIYALSVFMTPENLAPTDSSADKAESQSDVFYPFKSILEWEDLDQYIDPSRISIAHGLSKDFCLNGFRLGWLISPWNKPLLHSFMAVSPFNFRPTMADRIITNMLEDKPFIDSLLSTSQNALRSNYQKVTDFLRIHNIGFISAQAGHFVWIDLGKYLQMYVKSQLGITDKNHHPTFDEEDMFWSYIRVNGRVFVASGRAFHSLEPGWFRLTFSIPWEVLSVGLQRLDALFRSLEG</sequence>
<protein>
    <recommendedName>
        <fullName evidence="2">Aminotransferase class I/classII large domain-containing protein</fullName>
    </recommendedName>
</protein>
<proteinExistence type="predicted"/>
<keyword evidence="1" id="KW-0663">Pyridoxal phosphate</keyword>
<accession>A0A9W8DR82</accession>
<dbReference type="InterPro" id="IPR015421">
    <property type="entry name" value="PyrdxlP-dep_Trfase_major"/>
</dbReference>
<dbReference type="PANTHER" id="PTHR43795:SF39">
    <property type="entry name" value="AMINOTRANSFERASE CLASS I_CLASSII DOMAIN-CONTAINING PROTEIN"/>
    <property type="match status" value="1"/>
</dbReference>
<evidence type="ECO:0000313" key="4">
    <source>
        <dbReference type="Proteomes" id="UP001150538"/>
    </source>
</evidence>
<dbReference type="Pfam" id="PF00155">
    <property type="entry name" value="Aminotran_1_2"/>
    <property type="match status" value="1"/>
</dbReference>
<evidence type="ECO:0000313" key="3">
    <source>
        <dbReference type="EMBL" id="KAJ1919472.1"/>
    </source>
</evidence>
<dbReference type="AlphaFoldDB" id="A0A9W8DR82"/>
<dbReference type="Gene3D" id="3.90.1150.10">
    <property type="entry name" value="Aspartate Aminotransferase, domain 1"/>
    <property type="match status" value="1"/>
</dbReference>